<accession>A0A1C7N6Q2</accession>
<evidence type="ECO:0000256" key="1">
    <source>
        <dbReference type="ARBA" id="ARBA00022898"/>
    </source>
</evidence>
<protein>
    <recommendedName>
        <fullName evidence="2">Aminotransferase class V domain-containing protein</fullName>
    </recommendedName>
</protein>
<comment type="caution">
    <text evidence="3">The sequence shown here is derived from an EMBL/GenBank/DDBJ whole genome shotgun (WGS) entry which is preliminary data.</text>
</comment>
<dbReference type="InParanoid" id="A0A1C7N6Q2"/>
<dbReference type="SUPFAM" id="SSF53383">
    <property type="entry name" value="PLP-dependent transferases"/>
    <property type="match status" value="1"/>
</dbReference>
<dbReference type="Pfam" id="PF00266">
    <property type="entry name" value="Aminotran_5"/>
    <property type="match status" value="1"/>
</dbReference>
<feature type="domain" description="Aminotransferase class V" evidence="2">
    <location>
        <begin position="55"/>
        <end position="394"/>
    </location>
</feature>
<sequence length="407" mass="45649">MSKHAQFGKHLRSEFLIEPEFTPLNHGSYGALPKALLPIIQEFRMKAEASPDRWLKREVFPLIDRNKAAIAELIHADPNELVFVFNAMTGINTVARSLPLKAGDKVLYFNTAYNAVESTIQFINDFESLKLVKIDLAYPLSDHAILEQIKETIEYENSLQNGSIKVCFMDAITSVPGLLFPFEAVVKLVREYSILSLVDGAHAIGQIPLDLHAVDPDFFITNCHKWLYAPRGCAVLYVPLRNQHLVHPAIINASYQHHPQPGTNTFQLEFAWPGTTDFTNFLCVEAALAFRKSIGGEKAIMDYCHDLAVSGGQLAATILGTEVLENEEKTLTTALVNVRLPINPAKIQSDPTFIQLSVDELIYKHHCMASVFKHNGQWYARLSAQVYNDLSDFEYVAKALLDLCHQQ</sequence>
<name>A0A1C7N6Q2_9FUNG</name>
<proteinExistence type="predicted"/>
<dbReference type="PANTHER" id="PTHR43092:SF2">
    <property type="entry name" value="HERCYNYLCYSTEINE SULFOXIDE LYASE"/>
    <property type="match status" value="1"/>
</dbReference>
<reference evidence="3 4" key="1">
    <citation type="submission" date="2016-03" db="EMBL/GenBank/DDBJ databases">
        <title>Choanephora cucurbitarum.</title>
        <authorList>
            <person name="Min B."/>
            <person name="Park H."/>
            <person name="Park J.-H."/>
            <person name="Shin H.-D."/>
            <person name="Choi I.-G."/>
        </authorList>
    </citation>
    <scope>NUCLEOTIDE SEQUENCE [LARGE SCALE GENOMIC DNA]</scope>
    <source>
        <strain evidence="3 4">KUS-F28377</strain>
    </source>
</reference>
<dbReference type="InterPro" id="IPR015424">
    <property type="entry name" value="PyrdxlP-dep_Trfase"/>
</dbReference>
<dbReference type="InterPro" id="IPR000192">
    <property type="entry name" value="Aminotrans_V_dom"/>
</dbReference>
<keyword evidence="1" id="KW-0663">Pyridoxal phosphate</keyword>
<dbReference type="InterPro" id="IPR015422">
    <property type="entry name" value="PyrdxlP-dep_Trfase_small"/>
</dbReference>
<dbReference type="Gene3D" id="3.40.640.10">
    <property type="entry name" value="Type I PLP-dependent aspartate aminotransferase-like (Major domain)"/>
    <property type="match status" value="1"/>
</dbReference>
<dbReference type="PANTHER" id="PTHR43092">
    <property type="entry name" value="L-CYSTEINE DESULFHYDRASE"/>
    <property type="match status" value="1"/>
</dbReference>
<dbReference type="EMBL" id="LUGH01000468">
    <property type="protein sequence ID" value="OBZ84790.1"/>
    <property type="molecule type" value="Genomic_DNA"/>
</dbReference>
<dbReference type="AlphaFoldDB" id="A0A1C7N6Q2"/>
<dbReference type="Proteomes" id="UP000093000">
    <property type="component" value="Unassembled WGS sequence"/>
</dbReference>
<dbReference type="STRING" id="101091.A0A1C7N6Q2"/>
<evidence type="ECO:0000313" key="3">
    <source>
        <dbReference type="EMBL" id="OBZ84790.1"/>
    </source>
</evidence>
<evidence type="ECO:0000313" key="4">
    <source>
        <dbReference type="Proteomes" id="UP000093000"/>
    </source>
</evidence>
<gene>
    <name evidence="3" type="ORF">A0J61_07158</name>
</gene>
<dbReference type="FunCoup" id="A0A1C7N6Q2">
    <property type="interactions" value="14"/>
</dbReference>
<evidence type="ECO:0000259" key="2">
    <source>
        <dbReference type="Pfam" id="PF00266"/>
    </source>
</evidence>
<dbReference type="OrthoDB" id="5978656at2759"/>
<dbReference type="InterPro" id="IPR015421">
    <property type="entry name" value="PyrdxlP-dep_Trfase_major"/>
</dbReference>
<dbReference type="Gene3D" id="3.90.1150.10">
    <property type="entry name" value="Aspartate Aminotransferase, domain 1"/>
    <property type="match status" value="1"/>
</dbReference>
<organism evidence="3 4">
    <name type="scientific">Choanephora cucurbitarum</name>
    <dbReference type="NCBI Taxonomy" id="101091"/>
    <lineage>
        <taxon>Eukaryota</taxon>
        <taxon>Fungi</taxon>
        <taxon>Fungi incertae sedis</taxon>
        <taxon>Mucoromycota</taxon>
        <taxon>Mucoromycotina</taxon>
        <taxon>Mucoromycetes</taxon>
        <taxon>Mucorales</taxon>
        <taxon>Mucorineae</taxon>
        <taxon>Choanephoraceae</taxon>
        <taxon>Choanephoroideae</taxon>
        <taxon>Choanephora</taxon>
    </lineage>
</organism>
<keyword evidence="4" id="KW-1185">Reference proteome</keyword>